<keyword evidence="1" id="KW-1185">Reference proteome</keyword>
<dbReference type="WBParaSite" id="nRc.2.0.1.t38748-RA">
    <property type="protein sequence ID" value="nRc.2.0.1.t38748-RA"/>
    <property type="gene ID" value="nRc.2.0.1.g38748"/>
</dbReference>
<dbReference type="Proteomes" id="UP000887565">
    <property type="component" value="Unplaced"/>
</dbReference>
<accession>A0A915KL43</accession>
<proteinExistence type="predicted"/>
<evidence type="ECO:0000313" key="2">
    <source>
        <dbReference type="WBParaSite" id="nRc.2.0.1.t38748-RA"/>
    </source>
</evidence>
<evidence type="ECO:0000313" key="1">
    <source>
        <dbReference type="Proteomes" id="UP000887565"/>
    </source>
</evidence>
<dbReference type="AlphaFoldDB" id="A0A915KL43"/>
<name>A0A915KL43_ROMCU</name>
<sequence length="223" mass="26631">MIMRGESEVTMLQASMLVSSLVNPPPMFKKLFNNQDRYITYQKKQHCQDDRFFFADEYNIKRMVRISQFELWFERVYTQLLNILHELTYIESSNLKNVLVMYTKPNFRSHVLVSFDVKKKSHQLYIHKKTKLNIQNQNGTHVPRFVQLGFRMVHMIMFDALAAMPEDWTMFYEFVPTPKMLVISFDQSDDWKCLKDMHGRDFYSPDTQQMHTTVLAPSIQVHV</sequence>
<organism evidence="1 2">
    <name type="scientific">Romanomermis culicivorax</name>
    <name type="common">Nematode worm</name>
    <dbReference type="NCBI Taxonomy" id="13658"/>
    <lineage>
        <taxon>Eukaryota</taxon>
        <taxon>Metazoa</taxon>
        <taxon>Ecdysozoa</taxon>
        <taxon>Nematoda</taxon>
        <taxon>Enoplea</taxon>
        <taxon>Dorylaimia</taxon>
        <taxon>Mermithida</taxon>
        <taxon>Mermithoidea</taxon>
        <taxon>Mermithidae</taxon>
        <taxon>Romanomermis</taxon>
    </lineage>
</organism>
<protein>
    <submittedName>
        <fullName evidence="2">Uncharacterized protein</fullName>
    </submittedName>
</protein>
<reference evidence="2" key="1">
    <citation type="submission" date="2022-11" db="UniProtKB">
        <authorList>
            <consortium name="WormBaseParasite"/>
        </authorList>
    </citation>
    <scope>IDENTIFICATION</scope>
</reference>